<dbReference type="AlphaFoldDB" id="A0A151IHP1"/>
<name>A0A151IHP1_9HYME</name>
<dbReference type="InterPro" id="IPR015943">
    <property type="entry name" value="WD40/YVTN_repeat-like_dom_sf"/>
</dbReference>
<dbReference type="InterPro" id="IPR045151">
    <property type="entry name" value="DCAF8"/>
</dbReference>
<protein>
    <submittedName>
        <fullName evidence="3">DDB1-and CUL4-associated factor 8</fullName>
    </submittedName>
</protein>
<evidence type="ECO:0000313" key="3">
    <source>
        <dbReference type="EMBL" id="KYN01675.1"/>
    </source>
</evidence>
<dbReference type="GO" id="GO:0080008">
    <property type="term" value="C:Cul4-RING E3 ubiquitin ligase complex"/>
    <property type="evidence" value="ECO:0007669"/>
    <property type="project" value="TreeGrafter"/>
</dbReference>
<dbReference type="SUPFAM" id="SSF50978">
    <property type="entry name" value="WD40 repeat-like"/>
    <property type="match status" value="1"/>
</dbReference>
<keyword evidence="1" id="KW-0853">WD repeat</keyword>
<keyword evidence="4" id="KW-1185">Reference proteome</keyword>
<dbReference type="Gene3D" id="2.130.10.10">
    <property type="entry name" value="YVTN repeat-like/Quinoprotein amine dehydrogenase"/>
    <property type="match status" value="1"/>
</dbReference>
<proteinExistence type="predicted"/>
<evidence type="ECO:0000256" key="1">
    <source>
        <dbReference type="ARBA" id="ARBA00022574"/>
    </source>
</evidence>
<dbReference type="STRING" id="456900.A0A151IHP1"/>
<keyword evidence="2" id="KW-0677">Repeat</keyword>
<dbReference type="Proteomes" id="UP000078542">
    <property type="component" value="Unassembled WGS sequence"/>
</dbReference>
<dbReference type="PANTHER" id="PTHR15574">
    <property type="entry name" value="WD REPEAT DOMAIN-CONTAINING FAMILY"/>
    <property type="match status" value="1"/>
</dbReference>
<dbReference type="InterPro" id="IPR036322">
    <property type="entry name" value="WD40_repeat_dom_sf"/>
</dbReference>
<sequence>DSNEYFVANKNELNIEEEAEAIVVVEKLKEENMLSDNLETKKPPSNWFIVQEVINRQIGSNPLFQRRFYSSLHAVNRLEFKYKLHDINEDVSALSFNQKGNLLARASLNTVSIWDWAARKKRCSSHFPIRNYDITEAKWLPLDVENFMVTRGFYGDIHLLDLEYNSWKLLHFDSSFLDSIARRRNFINDGSLAVHPEIPYVVFSAGNGSISSIDIREDTSKLRYIKRCRYSMLTSIHCNPSNSNEFCVSGYRPSCVRVYDQRKISKPLYKLWITSKYDKEKYTKIAMYNHDGTEILTLCKPSKVLLFDKSMWSCEGNSNHTLFGCDQFSDSVPGVPAIRGINFFGPKSEFIISASNLSDIFIYDKKKRTAAQWLIEDYQLEVCSFCHPHIPILATASKSNVLIWMPSSNEDPTKSIFRTVCIELSMCFFLHFSFSCLII</sequence>
<accession>A0A151IHP1</accession>
<organism evidence="3 4">
    <name type="scientific">Cyphomyrmex costatus</name>
    <dbReference type="NCBI Taxonomy" id="456900"/>
    <lineage>
        <taxon>Eukaryota</taxon>
        <taxon>Metazoa</taxon>
        <taxon>Ecdysozoa</taxon>
        <taxon>Arthropoda</taxon>
        <taxon>Hexapoda</taxon>
        <taxon>Insecta</taxon>
        <taxon>Pterygota</taxon>
        <taxon>Neoptera</taxon>
        <taxon>Endopterygota</taxon>
        <taxon>Hymenoptera</taxon>
        <taxon>Apocrita</taxon>
        <taxon>Aculeata</taxon>
        <taxon>Formicoidea</taxon>
        <taxon>Formicidae</taxon>
        <taxon>Myrmicinae</taxon>
        <taxon>Cyphomyrmex</taxon>
    </lineage>
</organism>
<evidence type="ECO:0000256" key="2">
    <source>
        <dbReference type="ARBA" id="ARBA00022737"/>
    </source>
</evidence>
<dbReference type="EMBL" id="KQ977586">
    <property type="protein sequence ID" value="KYN01675.1"/>
    <property type="molecule type" value="Genomic_DNA"/>
</dbReference>
<dbReference type="PANTHER" id="PTHR15574:SF21">
    <property type="entry name" value="DDB1- AND CUL4-ASSOCIATED FACTOR 8"/>
    <property type="match status" value="1"/>
</dbReference>
<evidence type="ECO:0000313" key="4">
    <source>
        <dbReference type="Proteomes" id="UP000078542"/>
    </source>
</evidence>
<gene>
    <name evidence="3" type="ORF">ALC62_07504</name>
</gene>
<feature type="non-terminal residue" evidence="3">
    <location>
        <position position="1"/>
    </location>
</feature>
<reference evidence="3 4" key="1">
    <citation type="submission" date="2016-03" db="EMBL/GenBank/DDBJ databases">
        <title>Cyphomyrmex costatus WGS genome.</title>
        <authorList>
            <person name="Nygaard S."/>
            <person name="Hu H."/>
            <person name="Boomsma J."/>
            <person name="Zhang G."/>
        </authorList>
    </citation>
    <scope>NUCLEOTIDE SEQUENCE [LARGE SCALE GENOMIC DNA]</scope>
    <source>
        <strain evidence="3">MS0001</strain>
        <tissue evidence="3">Whole body</tissue>
    </source>
</reference>
<dbReference type="GO" id="GO:0005737">
    <property type="term" value="C:cytoplasm"/>
    <property type="evidence" value="ECO:0007669"/>
    <property type="project" value="TreeGrafter"/>
</dbReference>